<dbReference type="PROSITE" id="PS51217">
    <property type="entry name" value="UVRD_HELICASE_CTER"/>
    <property type="match status" value="1"/>
</dbReference>
<evidence type="ECO:0000256" key="10">
    <source>
        <dbReference type="ARBA" id="ARBA00048988"/>
    </source>
</evidence>
<protein>
    <recommendedName>
        <fullName evidence="9">DNA 3'-5' helicase</fullName>
        <ecNumber evidence="9">5.6.2.4</ecNumber>
    </recommendedName>
</protein>
<comment type="similarity">
    <text evidence="1">Belongs to the helicase family. UvrD subfamily.</text>
</comment>
<keyword evidence="7" id="KW-0413">Isomerase</keyword>
<dbReference type="AlphaFoldDB" id="A0A5J4R2U8"/>
<dbReference type="Gene3D" id="3.40.50.300">
    <property type="entry name" value="P-loop containing nucleotide triphosphate hydrolases"/>
    <property type="match status" value="2"/>
</dbReference>
<dbReference type="Pfam" id="PF00580">
    <property type="entry name" value="UvrD-helicase"/>
    <property type="match status" value="1"/>
</dbReference>
<dbReference type="PANTHER" id="PTHR11070:SF2">
    <property type="entry name" value="ATP-DEPENDENT DNA HELICASE SRS2"/>
    <property type="match status" value="1"/>
</dbReference>
<evidence type="ECO:0000256" key="8">
    <source>
        <dbReference type="ARBA" id="ARBA00034617"/>
    </source>
</evidence>
<dbReference type="PROSITE" id="PS51198">
    <property type="entry name" value="UVRD_HELICASE_ATP_BIND"/>
    <property type="match status" value="1"/>
</dbReference>
<name>A0A5J4R2U8_9ZZZZ</name>
<evidence type="ECO:0000256" key="2">
    <source>
        <dbReference type="ARBA" id="ARBA00022741"/>
    </source>
</evidence>
<comment type="catalytic activity">
    <reaction evidence="10">
        <text>ATP + H2O = ADP + phosphate + H(+)</text>
        <dbReference type="Rhea" id="RHEA:13065"/>
        <dbReference type="ChEBI" id="CHEBI:15377"/>
        <dbReference type="ChEBI" id="CHEBI:15378"/>
        <dbReference type="ChEBI" id="CHEBI:30616"/>
        <dbReference type="ChEBI" id="CHEBI:43474"/>
        <dbReference type="ChEBI" id="CHEBI:456216"/>
        <dbReference type="EC" id="5.6.2.4"/>
    </reaction>
</comment>
<accession>A0A5J4R2U8</accession>
<evidence type="ECO:0000256" key="7">
    <source>
        <dbReference type="ARBA" id="ARBA00023235"/>
    </source>
</evidence>
<dbReference type="InterPro" id="IPR027417">
    <property type="entry name" value="P-loop_NTPase"/>
</dbReference>
<keyword evidence="6" id="KW-0238">DNA-binding</keyword>
<dbReference type="InterPro" id="IPR013986">
    <property type="entry name" value="DExx_box_DNA_helicase_dom_sf"/>
</dbReference>
<dbReference type="Pfam" id="PF13361">
    <property type="entry name" value="UvrD_C"/>
    <property type="match status" value="1"/>
</dbReference>
<evidence type="ECO:0000259" key="11">
    <source>
        <dbReference type="PROSITE" id="PS51198"/>
    </source>
</evidence>
<dbReference type="SUPFAM" id="SSF52540">
    <property type="entry name" value="P-loop containing nucleoside triphosphate hydrolases"/>
    <property type="match status" value="1"/>
</dbReference>
<sequence>MSPNYIDELNDSQREAVIYNEGPSLVIAGAGSGKTRVLTYKIIYLLENGYAPWNILALTFTNKAAREMKGRIAGMVSEKRAHALFMGTFHSVFSRILRVEATHINFTSRFTIYDTADSKSLLRSIIKEMGLDEKTYKPSAVQSRISNAKNHLILPSAYAANKEIYDSDCRAKMSAIRDIYLQYWSRCRQADAMDFDDLLFYTFILFRDFPEVLNRYREQFRYVLVDEYQDTNFAQHSIIYQLVKEHQHICVVGDDAQSIYSFRGADIDNILRFSEVYPTTRLFKLEQNYRSTQIIVQAANSLIKKNQRQIHKEVFSEKDPGEPVTIFQVYSDTDEGEIVVNKIAELHRLDKYSYADCTILYRTNAQSRVFEETLRKQGIPY</sequence>
<comment type="catalytic activity">
    <reaction evidence="8">
        <text>Couples ATP hydrolysis with the unwinding of duplex DNA by translocating in the 3'-5' direction.</text>
        <dbReference type="EC" id="5.6.2.4"/>
    </reaction>
</comment>
<dbReference type="InterPro" id="IPR000212">
    <property type="entry name" value="DNA_helicase_UvrD/REP"/>
</dbReference>
<keyword evidence="5" id="KW-0067">ATP-binding</keyword>
<evidence type="ECO:0000256" key="4">
    <source>
        <dbReference type="ARBA" id="ARBA00022806"/>
    </source>
</evidence>
<organism evidence="13">
    <name type="scientific">termite gut metagenome</name>
    <dbReference type="NCBI Taxonomy" id="433724"/>
    <lineage>
        <taxon>unclassified sequences</taxon>
        <taxon>metagenomes</taxon>
        <taxon>organismal metagenomes</taxon>
    </lineage>
</organism>
<feature type="domain" description="UvrD-like helicase C-terminal" evidence="12">
    <location>
        <begin position="293"/>
        <end position="381"/>
    </location>
</feature>
<evidence type="ECO:0000256" key="6">
    <source>
        <dbReference type="ARBA" id="ARBA00023125"/>
    </source>
</evidence>
<dbReference type="PANTHER" id="PTHR11070">
    <property type="entry name" value="UVRD / RECB / PCRA DNA HELICASE FAMILY MEMBER"/>
    <property type="match status" value="1"/>
</dbReference>
<dbReference type="GO" id="GO:0033202">
    <property type="term" value="C:DNA helicase complex"/>
    <property type="evidence" value="ECO:0007669"/>
    <property type="project" value="TreeGrafter"/>
</dbReference>
<keyword evidence="3 13" id="KW-0378">Hydrolase</keyword>
<evidence type="ECO:0000256" key="3">
    <source>
        <dbReference type="ARBA" id="ARBA00022801"/>
    </source>
</evidence>
<evidence type="ECO:0000256" key="5">
    <source>
        <dbReference type="ARBA" id="ARBA00022840"/>
    </source>
</evidence>
<dbReference type="GO" id="GO:0000725">
    <property type="term" value="P:recombinational repair"/>
    <property type="evidence" value="ECO:0007669"/>
    <property type="project" value="TreeGrafter"/>
</dbReference>
<feature type="domain" description="UvrD-like helicase ATP-binding" evidence="11">
    <location>
        <begin position="7"/>
        <end position="292"/>
    </location>
</feature>
<keyword evidence="4 13" id="KW-0347">Helicase</keyword>
<keyword evidence="2" id="KW-0547">Nucleotide-binding</keyword>
<gene>
    <name evidence="13" type="ORF">EZS27_023724</name>
</gene>
<dbReference type="CDD" id="cd17932">
    <property type="entry name" value="DEXQc_UvrD"/>
    <property type="match status" value="1"/>
</dbReference>
<dbReference type="GO" id="GO:0003677">
    <property type="term" value="F:DNA binding"/>
    <property type="evidence" value="ECO:0007669"/>
    <property type="project" value="UniProtKB-KW"/>
</dbReference>
<dbReference type="InterPro" id="IPR014016">
    <property type="entry name" value="UvrD-like_ATP-bd"/>
</dbReference>
<dbReference type="Gene3D" id="1.10.10.160">
    <property type="match status" value="1"/>
</dbReference>
<dbReference type="EC" id="5.6.2.4" evidence="9"/>
<dbReference type="GO" id="GO:0005829">
    <property type="term" value="C:cytosol"/>
    <property type="evidence" value="ECO:0007669"/>
    <property type="project" value="TreeGrafter"/>
</dbReference>
<evidence type="ECO:0000256" key="9">
    <source>
        <dbReference type="ARBA" id="ARBA00034808"/>
    </source>
</evidence>
<dbReference type="EMBL" id="SNRY01002019">
    <property type="protein sequence ID" value="KAA6327281.1"/>
    <property type="molecule type" value="Genomic_DNA"/>
</dbReference>
<proteinExistence type="inferred from homology"/>
<evidence type="ECO:0000313" key="13">
    <source>
        <dbReference type="EMBL" id="KAA6327281.1"/>
    </source>
</evidence>
<feature type="non-terminal residue" evidence="13">
    <location>
        <position position="381"/>
    </location>
</feature>
<comment type="caution">
    <text evidence="13">The sequence shown here is derived from an EMBL/GenBank/DDBJ whole genome shotgun (WGS) entry which is preliminary data.</text>
</comment>
<evidence type="ECO:0000256" key="1">
    <source>
        <dbReference type="ARBA" id="ARBA00009922"/>
    </source>
</evidence>
<dbReference type="GO" id="GO:0016887">
    <property type="term" value="F:ATP hydrolysis activity"/>
    <property type="evidence" value="ECO:0007669"/>
    <property type="project" value="RHEA"/>
</dbReference>
<dbReference type="GO" id="GO:0043138">
    <property type="term" value="F:3'-5' DNA helicase activity"/>
    <property type="evidence" value="ECO:0007669"/>
    <property type="project" value="UniProtKB-EC"/>
</dbReference>
<dbReference type="InterPro" id="IPR014017">
    <property type="entry name" value="DNA_helicase_UvrD-like_C"/>
</dbReference>
<reference evidence="13" key="1">
    <citation type="submission" date="2019-03" db="EMBL/GenBank/DDBJ databases">
        <title>Single cell metagenomics reveals metabolic interactions within the superorganism composed of flagellate Streblomastix strix and complex community of Bacteroidetes bacteria on its surface.</title>
        <authorList>
            <person name="Treitli S.C."/>
            <person name="Kolisko M."/>
            <person name="Husnik F."/>
            <person name="Keeling P."/>
            <person name="Hampl V."/>
        </authorList>
    </citation>
    <scope>NUCLEOTIDE SEQUENCE</scope>
    <source>
        <strain evidence="13">STM</strain>
    </source>
</reference>
<evidence type="ECO:0000259" key="12">
    <source>
        <dbReference type="PROSITE" id="PS51217"/>
    </source>
</evidence>
<dbReference type="GO" id="GO:0005524">
    <property type="term" value="F:ATP binding"/>
    <property type="evidence" value="ECO:0007669"/>
    <property type="project" value="UniProtKB-KW"/>
</dbReference>